<dbReference type="PANTHER" id="PTHR46082">
    <property type="entry name" value="ATP/GTP-BINDING PROTEIN-RELATED"/>
    <property type="match status" value="1"/>
</dbReference>
<dbReference type="InterPro" id="IPR016035">
    <property type="entry name" value="Acyl_Trfase/lysoPLipase"/>
</dbReference>
<dbReference type="GO" id="GO:0046486">
    <property type="term" value="P:glycerolipid metabolic process"/>
    <property type="evidence" value="ECO:0007669"/>
    <property type="project" value="UniProtKB-ARBA"/>
</dbReference>
<dbReference type="Gene3D" id="3.40.1090.10">
    <property type="entry name" value="Cytosolic phospholipase A2 catalytic domain"/>
    <property type="match status" value="1"/>
</dbReference>
<proteinExistence type="predicted"/>
<evidence type="ECO:0000313" key="5">
    <source>
        <dbReference type="EMBL" id="KIM32147.1"/>
    </source>
</evidence>
<dbReference type="PANTHER" id="PTHR46082:SF6">
    <property type="entry name" value="AAA+ ATPASE DOMAIN-CONTAINING PROTEIN-RELATED"/>
    <property type="match status" value="1"/>
</dbReference>
<dbReference type="InterPro" id="IPR002641">
    <property type="entry name" value="PNPLA_dom"/>
</dbReference>
<feature type="domain" description="PNPLA" evidence="4">
    <location>
        <begin position="12"/>
        <end position="204"/>
    </location>
</feature>
<dbReference type="SUPFAM" id="SSF48452">
    <property type="entry name" value="TPR-like"/>
    <property type="match status" value="3"/>
</dbReference>
<dbReference type="Gene3D" id="3.40.50.300">
    <property type="entry name" value="P-loop containing nucleotide triphosphate hydrolases"/>
    <property type="match status" value="1"/>
</dbReference>
<reference evidence="5 6" key="1">
    <citation type="submission" date="2014-04" db="EMBL/GenBank/DDBJ databases">
        <authorList>
            <consortium name="DOE Joint Genome Institute"/>
            <person name="Kuo A."/>
            <person name="Zuccaro A."/>
            <person name="Kohler A."/>
            <person name="Nagy L.G."/>
            <person name="Floudas D."/>
            <person name="Copeland A."/>
            <person name="Barry K.W."/>
            <person name="Cichocki N."/>
            <person name="Veneault-Fourrey C."/>
            <person name="LaButti K."/>
            <person name="Lindquist E.A."/>
            <person name="Lipzen A."/>
            <person name="Lundell T."/>
            <person name="Morin E."/>
            <person name="Murat C."/>
            <person name="Sun H."/>
            <person name="Tunlid A."/>
            <person name="Henrissat B."/>
            <person name="Grigoriev I.V."/>
            <person name="Hibbett D.S."/>
            <person name="Martin F."/>
            <person name="Nordberg H.P."/>
            <person name="Cantor M.N."/>
            <person name="Hua S.X."/>
        </authorList>
    </citation>
    <scope>NUCLEOTIDE SEQUENCE [LARGE SCALE GENOMIC DNA]</scope>
    <source>
        <strain evidence="5 6">MAFF 305830</strain>
    </source>
</reference>
<dbReference type="SUPFAM" id="SSF52540">
    <property type="entry name" value="P-loop containing nucleoside triphosphate hydrolases"/>
    <property type="match status" value="1"/>
</dbReference>
<dbReference type="OrthoDB" id="630895at2759"/>
<dbReference type="SUPFAM" id="SSF52151">
    <property type="entry name" value="FabD/lysophospholipase-like"/>
    <property type="match status" value="1"/>
</dbReference>
<dbReference type="STRING" id="933852.A0A0C2XTE0"/>
<protein>
    <recommendedName>
        <fullName evidence="4">PNPLA domain-containing protein</fullName>
    </recommendedName>
</protein>
<dbReference type="Pfam" id="PF13374">
    <property type="entry name" value="TPR_10"/>
    <property type="match status" value="2"/>
</dbReference>
<evidence type="ECO:0000256" key="3">
    <source>
        <dbReference type="SAM" id="MobiDB-lite"/>
    </source>
</evidence>
<name>A0A0C2XTE0_SERVB</name>
<sequence length="1266" mass="142672">MSSPKGDGVRILSLDGGDSRSLSQLLILEELMKRLEHDTKEDIRPCEYFHSMTGVGAGGIVAIFLGVFGVSIDKAIELFGQLCQRVFPSEGCDEATRSLLLEESIVEIMKELQVPEDTRLWDGLDLGAGCHVSICYSSSVMGVCRMFRNYKSRQPSYSPTIVEAVRAAWATPGLFSPIHIGAVPTQEEVISAVNGFCNPTQEALREAEAVFGKERLVSTVLSLGSGRRTITSSTPRLLATQIAQEADITAENLQRRFGSLGIYFRFSIDQGIETKDAELQAQFALITAHTREYLNGDVISRSLDSYLKTSASTSSVSLDRLCRSKSGGSKSSMGLPPLSAFFTMRTGPMNQIITALQKTPHDSPALALVTGLGGTGKTQISLKYAYDHGDQYDHILFVDASSTESLEKSLISRIRSIDRQLRPENAEEAIELLTNPMGNLSHSWFLIMDNADNTDMDLRDYIPPCDHGQILITSRNSALGDLFPEGHVILDVMSNDEAVEALLSAALGPKESADAERPRMNATKSISRTKGDYSCATQIVKELGYLPLAVIQAACYIKKQKCLHEYPNLLKNSRSRVLRWPASVQRDKLKYAHSTYAAFDTTLGALSSRTLQFLGIISFFHFSNFPKPLVGVAASYKFGYQPFELIDRTSEYQTCINLLFQIFCPSGHWDPMELDALLEELQNYSLVSLVPVDNVVTLRFHPLLHSWANDRLSESDRELFRAAAIRLLVCGTNRDDDYLRTYLSAHMDRFSILSEQFHVNDKAALTAHLNENWNYETVLIVWKGIYAEVEAVYGEKDVRTTRATLQLADAFSDVGDWDTMEKMEKEVIEMRKDILGEHHLETIDAMSNLARTYKSKDKRYIEAVVLETEVLRVRREQLGPNHRRIVDALEELALTRLLEKKYSEAESLLMEAMDMVSNLVGKEHNATINIMALLGKCYKRKGNEEKTIQIRREIAELQRTVRGEEHSRTIEAMIELARSYSYQNQYPEAEKIWREVIDIQRKLLGDRDESTLSSLYMQAFSVAKQGRHDEAEALWRELLAGELEVFGERHHFTVDTADRLARSVMAQRRYTDAEILFQGVVKIREEVYDETHPDTLKARHHLALSIHHQHRYSDSEPIWRNLLAYYKENLEDSYYAMLQTMGYLHHALYSCGRSEESDALINEMTVAARVISDPEVLIAGLHYLASALHGQDRHEEAITLWDEIIARSQSLFGKDDSMTIMAIEEREVVRKCPLWQRDCLPEDSSAEPGKVSDSEAAEVTDSSQES</sequence>
<dbReference type="InterPro" id="IPR019734">
    <property type="entry name" value="TPR_rpt"/>
</dbReference>
<dbReference type="PROSITE" id="PS51635">
    <property type="entry name" value="PNPLA"/>
    <property type="match status" value="1"/>
</dbReference>
<keyword evidence="6" id="KW-1185">Reference proteome</keyword>
<dbReference type="InterPro" id="IPR053137">
    <property type="entry name" value="NLR-like"/>
</dbReference>
<organism evidence="5 6">
    <name type="scientific">Serendipita vermifera MAFF 305830</name>
    <dbReference type="NCBI Taxonomy" id="933852"/>
    <lineage>
        <taxon>Eukaryota</taxon>
        <taxon>Fungi</taxon>
        <taxon>Dikarya</taxon>
        <taxon>Basidiomycota</taxon>
        <taxon>Agaricomycotina</taxon>
        <taxon>Agaricomycetes</taxon>
        <taxon>Sebacinales</taxon>
        <taxon>Serendipitaceae</taxon>
        <taxon>Serendipita</taxon>
    </lineage>
</organism>
<dbReference type="EMBL" id="KN824280">
    <property type="protein sequence ID" value="KIM32147.1"/>
    <property type="molecule type" value="Genomic_DNA"/>
</dbReference>
<dbReference type="AlphaFoldDB" id="A0A0C2XTE0"/>
<evidence type="ECO:0000313" key="6">
    <source>
        <dbReference type="Proteomes" id="UP000054097"/>
    </source>
</evidence>
<evidence type="ECO:0000256" key="2">
    <source>
        <dbReference type="PROSITE-ProRule" id="PRU01161"/>
    </source>
</evidence>
<dbReference type="Gene3D" id="1.25.40.10">
    <property type="entry name" value="Tetratricopeptide repeat domain"/>
    <property type="match status" value="2"/>
</dbReference>
<evidence type="ECO:0000256" key="1">
    <source>
        <dbReference type="ARBA" id="ARBA00023098"/>
    </source>
</evidence>
<dbReference type="Pfam" id="PF13424">
    <property type="entry name" value="TPR_12"/>
    <property type="match status" value="3"/>
</dbReference>
<feature type="region of interest" description="Disordered" evidence="3">
    <location>
        <begin position="1240"/>
        <end position="1266"/>
    </location>
</feature>
<dbReference type="HOGENOM" id="CLU_000288_125_6_1"/>
<dbReference type="InterPro" id="IPR027417">
    <property type="entry name" value="P-loop_NTPase"/>
</dbReference>
<dbReference type="SMART" id="SM00028">
    <property type="entry name" value="TPR"/>
    <property type="match status" value="4"/>
</dbReference>
<accession>A0A0C2XTE0</accession>
<evidence type="ECO:0000259" key="4">
    <source>
        <dbReference type="PROSITE" id="PS51635"/>
    </source>
</evidence>
<gene>
    <name evidence="5" type="ORF">M408DRAFT_214514</name>
</gene>
<dbReference type="Proteomes" id="UP000054097">
    <property type="component" value="Unassembled WGS sequence"/>
</dbReference>
<keyword evidence="1" id="KW-0443">Lipid metabolism</keyword>
<dbReference type="InterPro" id="IPR011990">
    <property type="entry name" value="TPR-like_helical_dom_sf"/>
</dbReference>
<reference evidence="6" key="2">
    <citation type="submission" date="2015-01" db="EMBL/GenBank/DDBJ databases">
        <title>Evolutionary Origins and Diversification of the Mycorrhizal Mutualists.</title>
        <authorList>
            <consortium name="DOE Joint Genome Institute"/>
            <consortium name="Mycorrhizal Genomics Consortium"/>
            <person name="Kohler A."/>
            <person name="Kuo A."/>
            <person name="Nagy L.G."/>
            <person name="Floudas D."/>
            <person name="Copeland A."/>
            <person name="Barry K.W."/>
            <person name="Cichocki N."/>
            <person name="Veneault-Fourrey C."/>
            <person name="LaButti K."/>
            <person name="Lindquist E.A."/>
            <person name="Lipzen A."/>
            <person name="Lundell T."/>
            <person name="Morin E."/>
            <person name="Murat C."/>
            <person name="Riley R."/>
            <person name="Ohm R."/>
            <person name="Sun H."/>
            <person name="Tunlid A."/>
            <person name="Henrissat B."/>
            <person name="Grigoriev I.V."/>
            <person name="Hibbett D.S."/>
            <person name="Martin F."/>
        </authorList>
    </citation>
    <scope>NUCLEOTIDE SEQUENCE [LARGE SCALE GENOMIC DNA]</scope>
    <source>
        <strain evidence="6">MAFF 305830</strain>
    </source>
</reference>
<comment type="caution">
    <text evidence="2">Lacks conserved residue(s) required for the propagation of feature annotation.</text>
</comment>